<dbReference type="InterPro" id="IPR016135">
    <property type="entry name" value="UBQ-conjugating_enzyme/RWD"/>
</dbReference>
<evidence type="ECO:0000259" key="9">
    <source>
        <dbReference type="PROSITE" id="PS51462"/>
    </source>
</evidence>
<dbReference type="SUPFAM" id="SSF54495">
    <property type="entry name" value="UBC-like"/>
    <property type="match status" value="1"/>
</dbReference>
<keyword evidence="4" id="KW-0378">Hydrolase</keyword>
<evidence type="ECO:0000313" key="10">
    <source>
        <dbReference type="EMBL" id="KAK4498699.1"/>
    </source>
</evidence>
<dbReference type="SMART" id="SM00212">
    <property type="entry name" value="UBCc"/>
    <property type="match status" value="1"/>
</dbReference>
<evidence type="ECO:0000313" key="11">
    <source>
        <dbReference type="Proteomes" id="UP001305779"/>
    </source>
</evidence>
<dbReference type="InterPro" id="IPR045121">
    <property type="entry name" value="CoAse"/>
</dbReference>
<dbReference type="PROSITE" id="PS50127">
    <property type="entry name" value="UBC_2"/>
    <property type="match status" value="1"/>
</dbReference>
<accession>A0ABR0EB32</accession>
<evidence type="ECO:0000256" key="3">
    <source>
        <dbReference type="ARBA" id="ARBA00022723"/>
    </source>
</evidence>
<dbReference type="EMBL" id="JAXOVC010000007">
    <property type="protein sequence ID" value="KAK4498699.1"/>
    <property type="molecule type" value="Genomic_DNA"/>
</dbReference>
<dbReference type="PANTHER" id="PTHR12992:SF24">
    <property type="entry name" value="PEROXISOMAL COENZYME A DIPHOSPHATASE NUDT7"/>
    <property type="match status" value="1"/>
</dbReference>
<evidence type="ECO:0000256" key="1">
    <source>
        <dbReference type="ARBA" id="ARBA00001936"/>
    </source>
</evidence>
<evidence type="ECO:0000256" key="7">
    <source>
        <dbReference type="SAM" id="MobiDB-lite"/>
    </source>
</evidence>
<keyword evidence="5" id="KW-0460">Magnesium</keyword>
<dbReference type="PROSITE" id="PS51462">
    <property type="entry name" value="NUDIX"/>
    <property type="match status" value="1"/>
</dbReference>
<feature type="region of interest" description="Disordered" evidence="7">
    <location>
        <begin position="365"/>
        <end position="413"/>
    </location>
</feature>
<organism evidence="10 11">
    <name type="scientific">Zasmidium cellare</name>
    <name type="common">Wine cellar mold</name>
    <name type="synonym">Racodium cellare</name>
    <dbReference type="NCBI Taxonomy" id="395010"/>
    <lineage>
        <taxon>Eukaryota</taxon>
        <taxon>Fungi</taxon>
        <taxon>Dikarya</taxon>
        <taxon>Ascomycota</taxon>
        <taxon>Pezizomycotina</taxon>
        <taxon>Dothideomycetes</taxon>
        <taxon>Dothideomycetidae</taxon>
        <taxon>Mycosphaerellales</taxon>
        <taxon>Mycosphaerellaceae</taxon>
        <taxon>Zasmidium</taxon>
    </lineage>
</organism>
<gene>
    <name evidence="10" type="ORF">PRZ48_009209</name>
</gene>
<comment type="cofactor">
    <cofactor evidence="2">
        <name>Mg(2+)</name>
        <dbReference type="ChEBI" id="CHEBI:18420"/>
    </cofactor>
</comment>
<evidence type="ECO:0000256" key="2">
    <source>
        <dbReference type="ARBA" id="ARBA00001946"/>
    </source>
</evidence>
<dbReference type="Proteomes" id="UP001305779">
    <property type="component" value="Unassembled WGS sequence"/>
</dbReference>
<comment type="caution">
    <text evidence="10">The sequence shown here is derived from an EMBL/GenBank/DDBJ whole genome shotgun (WGS) entry which is preliminary data.</text>
</comment>
<feature type="compositionally biased region" description="Low complexity" evidence="7">
    <location>
        <begin position="385"/>
        <end position="397"/>
    </location>
</feature>
<evidence type="ECO:0000256" key="6">
    <source>
        <dbReference type="ARBA" id="ARBA00023211"/>
    </source>
</evidence>
<keyword evidence="11" id="KW-1185">Reference proteome</keyword>
<sequence length="491" mass="54916">MAGMSSKRLQKELAKIQGTLPPGISLVSAADLKTWEMDIRVLDNPLYNPEENYRLKFSFSSSYPIEAPEVVFVQLASPQRRIPMHPHIYSNGIICLDLLDSQGWSPVHNVESICISIQSMLASNTKNERPPGDAEFVRSNRSRPRDINFMYHDPNKALANLRAFTSQPTNWYKCPLTRRAAVLILLFADRGGDLRVVLTIRSAGLKNYAGQAALPGGKSDTLQETPFMTARREAFEEIGLPMSDQSLPPGYTVEHLTELPSNLAMTELGVRPCVAYLKTPPPSDRNKNPDAARDILPKLDAREVAAVFTAPFQNFLREKDIDLEAREKVPGEWYRGSWHSWHETAWRMHQFFVPVTRSTVFLAKKPTSYTDPRPPKARNTTTGAKSPGSSSTQSSLQPPLPKSFYKPDSQDPLQQPRYRVFGMTARILVDAATVAYGDEPEFEHNSHFGDEDMIAKLLAIGRLSGERKEGEVLTREVMQKAKVARGGGPKI</sequence>
<evidence type="ECO:0008006" key="12">
    <source>
        <dbReference type="Google" id="ProtNLM"/>
    </source>
</evidence>
<dbReference type="CDD" id="cd03426">
    <property type="entry name" value="NUDIX_CoAse_Nudt7"/>
    <property type="match status" value="1"/>
</dbReference>
<dbReference type="InterPro" id="IPR000086">
    <property type="entry name" value="NUDIX_hydrolase_dom"/>
</dbReference>
<dbReference type="PANTHER" id="PTHR12992">
    <property type="entry name" value="NUDIX HYDROLASE"/>
    <property type="match status" value="1"/>
</dbReference>
<dbReference type="Pfam" id="PF00293">
    <property type="entry name" value="NUDIX"/>
    <property type="match status" value="1"/>
</dbReference>
<dbReference type="InterPro" id="IPR000608">
    <property type="entry name" value="UBC"/>
</dbReference>
<dbReference type="Gene3D" id="3.90.79.10">
    <property type="entry name" value="Nucleoside Triphosphate Pyrophosphohydrolase"/>
    <property type="match status" value="1"/>
</dbReference>
<feature type="domain" description="Nudix hydrolase" evidence="9">
    <location>
        <begin position="177"/>
        <end position="336"/>
    </location>
</feature>
<dbReference type="CDD" id="cd23808">
    <property type="entry name" value="UBCc_UBE2W"/>
    <property type="match status" value="1"/>
</dbReference>
<keyword evidence="6" id="KW-0464">Manganese</keyword>
<dbReference type="Pfam" id="PF00179">
    <property type="entry name" value="UQ_con"/>
    <property type="match status" value="1"/>
</dbReference>
<comment type="cofactor">
    <cofactor evidence="1">
        <name>Mn(2+)</name>
        <dbReference type="ChEBI" id="CHEBI:29035"/>
    </cofactor>
</comment>
<feature type="domain" description="UBC core" evidence="8">
    <location>
        <begin position="4"/>
        <end position="160"/>
    </location>
</feature>
<evidence type="ECO:0000259" key="8">
    <source>
        <dbReference type="PROSITE" id="PS50127"/>
    </source>
</evidence>
<name>A0ABR0EB32_ZASCE</name>
<keyword evidence="3" id="KW-0479">Metal-binding</keyword>
<reference evidence="10 11" key="1">
    <citation type="journal article" date="2023" name="G3 (Bethesda)">
        <title>A chromosome-level genome assembly of Zasmidium syzygii isolated from banana leaves.</title>
        <authorList>
            <person name="van Westerhoven A.C."/>
            <person name="Mehrabi R."/>
            <person name="Talebi R."/>
            <person name="Steentjes M.B.F."/>
            <person name="Corcolon B."/>
            <person name="Chong P.A."/>
            <person name="Kema G.H.J."/>
            <person name="Seidl M.F."/>
        </authorList>
    </citation>
    <scope>NUCLEOTIDE SEQUENCE [LARGE SCALE GENOMIC DNA]</scope>
    <source>
        <strain evidence="10 11">P124</strain>
    </source>
</reference>
<dbReference type="SUPFAM" id="SSF55811">
    <property type="entry name" value="Nudix"/>
    <property type="match status" value="1"/>
</dbReference>
<dbReference type="InterPro" id="IPR015797">
    <property type="entry name" value="NUDIX_hydrolase-like_dom_sf"/>
</dbReference>
<protein>
    <recommendedName>
        <fullName evidence="12">UBC core domain-containing protein</fullName>
    </recommendedName>
</protein>
<dbReference type="Gene3D" id="3.10.110.10">
    <property type="entry name" value="Ubiquitin Conjugating Enzyme"/>
    <property type="match status" value="1"/>
</dbReference>
<evidence type="ECO:0000256" key="4">
    <source>
        <dbReference type="ARBA" id="ARBA00022801"/>
    </source>
</evidence>
<evidence type="ECO:0000256" key="5">
    <source>
        <dbReference type="ARBA" id="ARBA00022842"/>
    </source>
</evidence>
<proteinExistence type="predicted"/>